<evidence type="ECO:0000313" key="1">
    <source>
        <dbReference type="EMBL" id="JAH83320.1"/>
    </source>
</evidence>
<proteinExistence type="predicted"/>
<name>A0A0E9W1A8_ANGAN</name>
<dbReference type="EMBL" id="GBXM01025257">
    <property type="protein sequence ID" value="JAH83320.1"/>
    <property type="molecule type" value="Transcribed_RNA"/>
</dbReference>
<organism evidence="1">
    <name type="scientific">Anguilla anguilla</name>
    <name type="common">European freshwater eel</name>
    <name type="synonym">Muraena anguilla</name>
    <dbReference type="NCBI Taxonomy" id="7936"/>
    <lineage>
        <taxon>Eukaryota</taxon>
        <taxon>Metazoa</taxon>
        <taxon>Chordata</taxon>
        <taxon>Craniata</taxon>
        <taxon>Vertebrata</taxon>
        <taxon>Euteleostomi</taxon>
        <taxon>Actinopterygii</taxon>
        <taxon>Neopterygii</taxon>
        <taxon>Teleostei</taxon>
        <taxon>Anguilliformes</taxon>
        <taxon>Anguillidae</taxon>
        <taxon>Anguilla</taxon>
    </lineage>
</organism>
<reference evidence="1" key="1">
    <citation type="submission" date="2014-11" db="EMBL/GenBank/DDBJ databases">
        <authorList>
            <person name="Amaro Gonzalez C."/>
        </authorList>
    </citation>
    <scope>NUCLEOTIDE SEQUENCE</scope>
</reference>
<protein>
    <submittedName>
        <fullName evidence="1">Uncharacterized protein</fullName>
    </submittedName>
</protein>
<accession>A0A0E9W1A8</accession>
<dbReference type="AlphaFoldDB" id="A0A0E9W1A8"/>
<sequence>MLHSQIINSWYAGNCPSCVDGCNINHPECENYESSRKQIIDAGLYLHDFCLNLPAIFQVE</sequence>
<reference evidence="1" key="2">
    <citation type="journal article" date="2015" name="Fish Shellfish Immunol.">
        <title>Early steps in the European eel (Anguilla anguilla)-Vibrio vulnificus interaction in the gills: Role of the RtxA13 toxin.</title>
        <authorList>
            <person name="Callol A."/>
            <person name="Pajuelo D."/>
            <person name="Ebbesson L."/>
            <person name="Teles M."/>
            <person name="MacKenzie S."/>
            <person name="Amaro C."/>
        </authorList>
    </citation>
    <scope>NUCLEOTIDE SEQUENCE</scope>
</reference>